<accession>A0ABS5JPU5</accession>
<organism evidence="4 5">
    <name type="scientific">Carboxylicivirga linearis</name>
    <dbReference type="NCBI Taxonomy" id="1628157"/>
    <lineage>
        <taxon>Bacteria</taxon>
        <taxon>Pseudomonadati</taxon>
        <taxon>Bacteroidota</taxon>
        <taxon>Bacteroidia</taxon>
        <taxon>Marinilabiliales</taxon>
        <taxon>Marinilabiliaceae</taxon>
        <taxon>Carboxylicivirga</taxon>
    </lineage>
</organism>
<dbReference type="InterPro" id="IPR009003">
    <property type="entry name" value="Peptidase_S1_PA"/>
</dbReference>
<dbReference type="InterPro" id="IPR050498">
    <property type="entry name" value="Ycf3"/>
</dbReference>
<reference evidence="4 5" key="1">
    <citation type="journal article" date="2015" name="Int. J. Syst. Evol. Microbiol.">
        <title>Carboxylicivirga linearis sp. nov., isolated from a sea cucumber culture pond.</title>
        <authorList>
            <person name="Wang F.Q."/>
            <person name="Zhou Y.X."/>
            <person name="Lin X.Z."/>
            <person name="Chen G.J."/>
            <person name="Du Z.J."/>
        </authorList>
    </citation>
    <scope>NUCLEOTIDE SEQUENCE [LARGE SCALE GENOMIC DNA]</scope>
    <source>
        <strain evidence="4 5">FB218</strain>
    </source>
</reference>
<dbReference type="Gene3D" id="2.40.10.120">
    <property type="match status" value="1"/>
</dbReference>
<dbReference type="SMART" id="SM00028">
    <property type="entry name" value="TPR"/>
    <property type="match status" value="3"/>
</dbReference>
<name>A0ABS5JPU5_9BACT</name>
<comment type="caution">
    <text evidence="4">The sequence shown here is derived from an EMBL/GenBank/DDBJ whole genome shotgun (WGS) entry which is preliminary data.</text>
</comment>
<dbReference type="Proteomes" id="UP000708576">
    <property type="component" value="Unassembled WGS sequence"/>
</dbReference>
<dbReference type="Gene3D" id="1.25.40.10">
    <property type="entry name" value="Tetratricopeptide repeat domain"/>
    <property type="match status" value="2"/>
</dbReference>
<keyword evidence="1" id="KW-0677">Repeat</keyword>
<keyword evidence="3" id="KW-0732">Signal</keyword>
<evidence type="ECO:0000256" key="2">
    <source>
        <dbReference type="ARBA" id="ARBA00022803"/>
    </source>
</evidence>
<evidence type="ECO:0000313" key="5">
    <source>
        <dbReference type="Proteomes" id="UP000708576"/>
    </source>
</evidence>
<feature type="chain" id="PRO_5045364121" description="Serine protease" evidence="3">
    <location>
        <begin position="21"/>
        <end position="491"/>
    </location>
</feature>
<keyword evidence="2" id="KW-0802">TPR repeat</keyword>
<evidence type="ECO:0008006" key="6">
    <source>
        <dbReference type="Google" id="ProtNLM"/>
    </source>
</evidence>
<protein>
    <recommendedName>
        <fullName evidence="6">Serine protease</fullName>
    </recommendedName>
</protein>
<dbReference type="PANTHER" id="PTHR44858">
    <property type="entry name" value="TETRATRICOPEPTIDE REPEAT PROTEIN 6"/>
    <property type="match status" value="1"/>
</dbReference>
<dbReference type="SUPFAM" id="SSF50494">
    <property type="entry name" value="Trypsin-like serine proteases"/>
    <property type="match status" value="1"/>
</dbReference>
<evidence type="ECO:0000313" key="4">
    <source>
        <dbReference type="EMBL" id="MBS2096863.1"/>
    </source>
</evidence>
<dbReference type="InterPro" id="IPR011990">
    <property type="entry name" value="TPR-like_helical_dom_sf"/>
</dbReference>
<dbReference type="EMBL" id="JAGUCO010000001">
    <property type="protein sequence ID" value="MBS2096863.1"/>
    <property type="molecule type" value="Genomic_DNA"/>
</dbReference>
<dbReference type="RefSeq" id="WP_212212394.1">
    <property type="nucleotide sequence ID" value="NZ_JAGUCO010000001.1"/>
</dbReference>
<sequence>MRQTLPILFILALLTFSFNAKTQSLVQIIEKSEKTVFEAISFDKQGRQIGSSAGFFISPNGLAITTSSIFEKADSAIVELRSGRDYNIERVISVHPYTNLALIKVESSNRTRLFNYLLPSKVSFKENEEVLTMILPQNDEDEEEDGTYLAPVSQIAYFPFVSRSGVISESISSSTNGAPAINYKGELVGIIKSLPQKQKKIVYNSYLLNDSNWVDINLQIENIKMNPELSMLFSPEISLGIFNILIEDYINAARQLSKHINQTIDDVEARSLRAYARYKYNNKVGSREDFKDCNRINPNFYLQYYLQGLIDLEEKKKNEAQINFTLCLDHQPNFAAAIVQQAMIDLERRENIQEAYNRCTEAILHDSLEATAYYERSRLRFKYSDNKEGTLEDISKTIYLNPNLSGIYTLRGIMRADNKDLLGAIEDYDKAIEKNAEDVHAFINRGIAKYNIGLKEEACGDWNKAGNLGNYEAYKYLSRYCKEVDKSIYPD</sequence>
<keyword evidence="5" id="KW-1185">Reference proteome</keyword>
<evidence type="ECO:0000256" key="1">
    <source>
        <dbReference type="ARBA" id="ARBA00022737"/>
    </source>
</evidence>
<dbReference type="PANTHER" id="PTHR44858:SF1">
    <property type="entry name" value="UDP-N-ACETYLGLUCOSAMINE--PEPTIDE N-ACETYLGLUCOSAMINYLTRANSFERASE SPINDLY-RELATED"/>
    <property type="match status" value="1"/>
</dbReference>
<feature type="signal peptide" evidence="3">
    <location>
        <begin position="1"/>
        <end position="20"/>
    </location>
</feature>
<proteinExistence type="predicted"/>
<evidence type="ECO:0000256" key="3">
    <source>
        <dbReference type="SAM" id="SignalP"/>
    </source>
</evidence>
<dbReference type="Pfam" id="PF13365">
    <property type="entry name" value="Trypsin_2"/>
    <property type="match status" value="1"/>
</dbReference>
<dbReference type="InterPro" id="IPR019734">
    <property type="entry name" value="TPR_rpt"/>
</dbReference>
<dbReference type="SUPFAM" id="SSF48452">
    <property type="entry name" value="TPR-like"/>
    <property type="match status" value="2"/>
</dbReference>
<gene>
    <name evidence="4" type="ORF">KEM10_01150</name>
</gene>